<feature type="transmembrane region" description="Helical" evidence="1">
    <location>
        <begin position="44"/>
        <end position="65"/>
    </location>
</feature>
<accession>M1WST0</accession>
<dbReference type="AlphaFoldDB" id="M1WST0"/>
<dbReference type="Proteomes" id="UP000011724">
    <property type="component" value="Chromosome"/>
</dbReference>
<dbReference type="Pfam" id="PF13301">
    <property type="entry name" value="DUF4079"/>
    <property type="match status" value="1"/>
</dbReference>
<feature type="transmembrane region" description="Helical" evidence="1">
    <location>
        <begin position="6"/>
        <end position="24"/>
    </location>
</feature>
<dbReference type="eggNOG" id="ENOG5033BX6">
    <property type="taxonomic scope" value="Bacteria"/>
</dbReference>
<evidence type="ECO:0000313" key="3">
    <source>
        <dbReference type="Proteomes" id="UP000011724"/>
    </source>
</evidence>
<keyword evidence="1" id="KW-0472">Membrane</keyword>
<dbReference type="RefSeq" id="WP_015415126.1">
    <property type="nucleotide sequence ID" value="NC_020409.1"/>
</dbReference>
<dbReference type="OrthoDB" id="5471348at2"/>
<dbReference type="HOGENOM" id="CLU_149891_0_0_7"/>
<dbReference type="BioCyc" id="DPIE1322246:BN4_RS09265-MONOMER"/>
<feature type="transmembrane region" description="Helical" evidence="1">
    <location>
        <begin position="77"/>
        <end position="99"/>
    </location>
</feature>
<dbReference type="STRING" id="1322246.BN4_11847"/>
<dbReference type="PATRIC" id="fig|879567.3.peg.1945"/>
<proteinExistence type="predicted"/>
<reference evidence="3" key="2">
    <citation type="journal article" date="2013" name="Stand. Genomic Sci.">
        <title>Complete genome sequence of Desulfocapsa sulfexigens, a marine deltaproteobacterium specialized in disproportionating inorganic sulfur compounds.</title>
        <authorList>
            <person name="Finster K.W."/>
            <person name="Kjeldsen K.U."/>
            <person name="Kube M."/>
            <person name="Reinhardt R."/>
            <person name="Mussmann M."/>
            <person name="Amann R."/>
            <person name="Schreiber L."/>
        </authorList>
    </citation>
    <scope>NUCLEOTIDE SEQUENCE [LARGE SCALE GENOMIC DNA]</scope>
    <source>
        <strain evidence="3">DSM 10523 / SB164P1</strain>
    </source>
</reference>
<dbReference type="KEGG" id="dpi:BN4_11847"/>
<sequence length="140" mass="15914">MLWFHPALQIFATLVGLYAASLGMKRFLARHFEMRTRFPWKRHVTVGQIALSLWLLGMIGGMTVARLKWEVNFVTGAHYKTAFAMLPLLILGGASGLYMDKKKARRKILPLAHAACNLILLALALWQFRTGFQVIKDFIL</sequence>
<gene>
    <name evidence="2" type="ordered locus">BN4_11847</name>
</gene>
<dbReference type="EMBL" id="FO203427">
    <property type="protein sequence ID" value="CCH49082.1"/>
    <property type="molecule type" value="Genomic_DNA"/>
</dbReference>
<evidence type="ECO:0000313" key="2">
    <source>
        <dbReference type="EMBL" id="CCH49082.1"/>
    </source>
</evidence>
<evidence type="ECO:0000256" key="1">
    <source>
        <dbReference type="SAM" id="Phobius"/>
    </source>
</evidence>
<organism evidence="2 3">
    <name type="scientific">Pseudodesulfovibrio piezophilus (strain DSM 21447 / JCM 15486 / C1TLV30)</name>
    <name type="common">Desulfovibrio piezophilus</name>
    <dbReference type="NCBI Taxonomy" id="1322246"/>
    <lineage>
        <taxon>Bacteria</taxon>
        <taxon>Pseudomonadati</taxon>
        <taxon>Thermodesulfobacteriota</taxon>
        <taxon>Desulfovibrionia</taxon>
        <taxon>Desulfovibrionales</taxon>
        <taxon>Desulfovibrionaceae</taxon>
    </lineage>
</organism>
<feature type="transmembrane region" description="Helical" evidence="1">
    <location>
        <begin position="111"/>
        <end position="128"/>
    </location>
</feature>
<evidence type="ECO:0008006" key="4">
    <source>
        <dbReference type="Google" id="ProtNLM"/>
    </source>
</evidence>
<keyword evidence="3" id="KW-1185">Reference proteome</keyword>
<keyword evidence="1" id="KW-0812">Transmembrane</keyword>
<keyword evidence="1" id="KW-1133">Transmembrane helix</keyword>
<protein>
    <recommendedName>
        <fullName evidence="4">DUF4079 domain-containing protein</fullName>
    </recommendedName>
</protein>
<dbReference type="InterPro" id="IPR025067">
    <property type="entry name" value="DUF4079"/>
</dbReference>
<reference evidence="2 3" key="1">
    <citation type="journal article" date="2013" name="PLoS ONE">
        <title>The first genomic and proteomic characterization of a deep-sea sulfate reducer: insights into the piezophilic lifestyle of Desulfovibrio piezophilus.</title>
        <authorList>
            <person name="Pradel N."/>
            <person name="Ji B."/>
            <person name="Gimenez G."/>
            <person name="Talla E."/>
            <person name="Lenoble P."/>
            <person name="Garel M."/>
            <person name="Tamburini C."/>
            <person name="Fourquet P."/>
            <person name="Lebrun R."/>
            <person name="Bertin P."/>
            <person name="Denis Y."/>
            <person name="Pophillat M."/>
            <person name="Barbe V."/>
            <person name="Ollivier B."/>
            <person name="Dolla A."/>
        </authorList>
    </citation>
    <scope>NUCLEOTIDE SEQUENCE [LARGE SCALE GENOMIC DNA]</scope>
    <source>
        <strain evidence="3">DSM 10523 / SB164P1</strain>
    </source>
</reference>
<name>M1WST0_PSEP2</name>